<keyword evidence="11" id="KW-0325">Glycoprotein</keyword>
<keyword evidence="2" id="KW-1003">Cell membrane</keyword>
<protein>
    <submittedName>
        <fullName evidence="15">Lysophosphatidic acid receptor 5a</fullName>
    </submittedName>
</protein>
<keyword evidence="5 13" id="KW-1133">Transmembrane helix</keyword>
<evidence type="ECO:0000256" key="13">
    <source>
        <dbReference type="SAM" id="Phobius"/>
    </source>
</evidence>
<feature type="transmembrane region" description="Helical" evidence="13">
    <location>
        <begin position="53"/>
        <end position="76"/>
    </location>
</feature>
<dbReference type="RefSeq" id="XP_028647491.1">
    <property type="nucleotide sequence ID" value="XM_028791658.2"/>
</dbReference>
<feature type="transmembrane region" description="Helical" evidence="13">
    <location>
        <begin position="225"/>
        <end position="249"/>
    </location>
</feature>
<dbReference type="AlphaFoldDB" id="A0A8C4RX42"/>
<gene>
    <name evidence="15" type="primary">lpar5a</name>
</gene>
<keyword evidence="16" id="KW-1185">Reference proteome</keyword>
<keyword evidence="4" id="KW-0391">Immunity</keyword>
<keyword evidence="6" id="KW-0297">G-protein coupled receptor</keyword>
<keyword evidence="12" id="KW-0807">Transducer</keyword>
<reference evidence="15" key="2">
    <citation type="submission" date="2025-08" db="UniProtKB">
        <authorList>
            <consortium name="Ensembl"/>
        </authorList>
    </citation>
    <scope>IDENTIFICATION</scope>
</reference>
<evidence type="ECO:0000313" key="16">
    <source>
        <dbReference type="Proteomes" id="UP000694620"/>
    </source>
</evidence>
<dbReference type="SMART" id="SM01381">
    <property type="entry name" value="7TM_GPCR_Srsx"/>
    <property type="match status" value="1"/>
</dbReference>
<dbReference type="GO" id="GO:0002250">
    <property type="term" value="P:adaptive immune response"/>
    <property type="evidence" value="ECO:0007669"/>
    <property type="project" value="UniProtKB-KW"/>
</dbReference>
<feature type="transmembrane region" description="Helical" evidence="13">
    <location>
        <begin position="96"/>
        <end position="118"/>
    </location>
</feature>
<dbReference type="PROSITE" id="PS50262">
    <property type="entry name" value="G_PROTEIN_RECEP_F1_2"/>
    <property type="match status" value="1"/>
</dbReference>
<evidence type="ECO:0000256" key="6">
    <source>
        <dbReference type="ARBA" id="ARBA00023040"/>
    </source>
</evidence>
<evidence type="ECO:0000256" key="3">
    <source>
        <dbReference type="ARBA" id="ARBA00022692"/>
    </source>
</evidence>
<dbReference type="InterPro" id="IPR000276">
    <property type="entry name" value="GPCR_Rhodpsn"/>
</dbReference>
<sequence>MANFSCVSTNATYPHILYTTVYSVVLVIGLPCNAVSLWIFFRRLGLQSTPSIYMTNLAISDLLFVISLPLRIFYFATGWWPFGDILCMIPGTLFSVNIYSSSFFIGLISLDRLFAVIYPLRSRNIRTPYFAKLACGFVWVIIFTISIPIALNHKANKDSCNVTRCFEAYSNESWKNGFIIFCLLTAIGILVPFLLIAMSTIGVLKTIKSKSIGMEAFDKQKMVCMFLMNLLMYAICFVPFHIICILYSLNKLGFLHNNYTRAQIIGLCLASSNSCLDPLIYYFTTDAFWKKKSEQMDLASTQSKLPTVSLLKCELSV</sequence>
<keyword evidence="9" id="KW-1015">Disulfide bond</keyword>
<dbReference type="Ensembl" id="ENSECRT00000008091.1">
    <property type="protein sequence ID" value="ENSECRP00000007966.1"/>
    <property type="gene ID" value="ENSECRG00000005316.1"/>
</dbReference>
<dbReference type="SUPFAM" id="SSF81321">
    <property type="entry name" value="Family A G protein-coupled receptor-like"/>
    <property type="match status" value="1"/>
</dbReference>
<keyword evidence="7" id="KW-1064">Adaptive immunity</keyword>
<keyword evidence="3 13" id="KW-0812">Transmembrane</keyword>
<dbReference type="CDD" id="cd14982">
    <property type="entry name" value="7tmA_purinoceptor-like"/>
    <property type="match status" value="1"/>
</dbReference>
<comment type="subcellular location">
    <subcellularLocation>
        <location evidence="1">Cell membrane</location>
        <topology evidence="1">Multi-pass membrane protein</topology>
    </subcellularLocation>
</comment>
<dbReference type="Gene3D" id="1.20.1070.10">
    <property type="entry name" value="Rhodopsin 7-helix transmembrane proteins"/>
    <property type="match status" value="1"/>
</dbReference>
<evidence type="ECO:0000256" key="8">
    <source>
        <dbReference type="ARBA" id="ARBA00023136"/>
    </source>
</evidence>
<dbReference type="OrthoDB" id="5950040at2759"/>
<dbReference type="Proteomes" id="UP000694620">
    <property type="component" value="Chromosome 2"/>
</dbReference>
<dbReference type="GeneTree" id="ENSGT00950000183136"/>
<feature type="domain" description="G-protein coupled receptors family 1 profile" evidence="14">
    <location>
        <begin position="32"/>
        <end position="281"/>
    </location>
</feature>
<keyword evidence="10" id="KW-0675">Receptor</keyword>
<dbReference type="GeneID" id="114642906"/>
<evidence type="ECO:0000256" key="1">
    <source>
        <dbReference type="ARBA" id="ARBA00004651"/>
    </source>
</evidence>
<dbReference type="GO" id="GO:0048266">
    <property type="term" value="P:behavioral response to pain"/>
    <property type="evidence" value="ECO:0007669"/>
    <property type="project" value="TreeGrafter"/>
</dbReference>
<dbReference type="GO" id="GO:0004930">
    <property type="term" value="F:G protein-coupled receptor activity"/>
    <property type="evidence" value="ECO:0007669"/>
    <property type="project" value="UniProtKB-KW"/>
</dbReference>
<feature type="transmembrane region" description="Helical" evidence="13">
    <location>
        <begin position="261"/>
        <end position="283"/>
    </location>
</feature>
<proteinExistence type="predicted"/>
<dbReference type="PANTHER" id="PTHR24234">
    <property type="entry name" value="LYSOPHOSPHATIDIC ACID RECEPTOR 5/SPHINGOSYLPHOSPHORYLCHOLINE RECEPTOR"/>
    <property type="match status" value="1"/>
</dbReference>
<accession>A0A8C4RX42</accession>
<name>A0A8C4RX42_ERPCA</name>
<dbReference type="PRINTS" id="PR01157">
    <property type="entry name" value="P2YPURNOCPTR"/>
</dbReference>
<dbReference type="InterPro" id="IPR017452">
    <property type="entry name" value="GPCR_Rhodpsn_7TM"/>
</dbReference>
<evidence type="ECO:0000256" key="9">
    <source>
        <dbReference type="ARBA" id="ARBA00023157"/>
    </source>
</evidence>
<dbReference type="FunFam" id="1.20.1070.10:FF:000017">
    <property type="entry name" value="lysophosphatidic acid receptor 4"/>
    <property type="match status" value="1"/>
</dbReference>
<reference evidence="15" key="1">
    <citation type="submission" date="2021-06" db="EMBL/GenBank/DDBJ databases">
        <authorList>
            <consortium name="Wellcome Sanger Institute Data Sharing"/>
        </authorList>
    </citation>
    <scope>NUCLEOTIDE SEQUENCE [LARGE SCALE GENOMIC DNA]</scope>
</reference>
<evidence type="ECO:0000256" key="7">
    <source>
        <dbReference type="ARBA" id="ARBA00023130"/>
    </source>
</evidence>
<evidence type="ECO:0000313" key="15">
    <source>
        <dbReference type="Ensembl" id="ENSECRP00000007966.1"/>
    </source>
</evidence>
<feature type="transmembrane region" description="Helical" evidence="13">
    <location>
        <begin position="178"/>
        <end position="204"/>
    </location>
</feature>
<dbReference type="GO" id="GO:0005886">
    <property type="term" value="C:plasma membrane"/>
    <property type="evidence" value="ECO:0007669"/>
    <property type="project" value="UniProtKB-SubCell"/>
</dbReference>
<dbReference type="PANTHER" id="PTHR24234:SF6">
    <property type="entry name" value="LYSOPHOSPHATIDIC ACID RECEPTOR 5"/>
    <property type="match status" value="1"/>
</dbReference>
<dbReference type="Pfam" id="PF00001">
    <property type="entry name" value="7tm_1"/>
    <property type="match status" value="1"/>
</dbReference>
<feature type="transmembrane region" description="Helical" evidence="13">
    <location>
        <begin position="130"/>
        <end position="151"/>
    </location>
</feature>
<evidence type="ECO:0000256" key="2">
    <source>
        <dbReference type="ARBA" id="ARBA00022475"/>
    </source>
</evidence>
<evidence type="ECO:0000256" key="10">
    <source>
        <dbReference type="ARBA" id="ARBA00023170"/>
    </source>
</evidence>
<dbReference type="PRINTS" id="PR00237">
    <property type="entry name" value="GPCRRHODOPSN"/>
</dbReference>
<organism evidence="15 16">
    <name type="scientific">Erpetoichthys calabaricus</name>
    <name type="common">Rope fish</name>
    <name type="synonym">Calamoichthys calabaricus</name>
    <dbReference type="NCBI Taxonomy" id="27687"/>
    <lineage>
        <taxon>Eukaryota</taxon>
        <taxon>Metazoa</taxon>
        <taxon>Chordata</taxon>
        <taxon>Craniata</taxon>
        <taxon>Vertebrata</taxon>
        <taxon>Euteleostomi</taxon>
        <taxon>Actinopterygii</taxon>
        <taxon>Polypteriformes</taxon>
        <taxon>Polypteridae</taxon>
        <taxon>Erpetoichthys</taxon>
    </lineage>
</organism>
<keyword evidence="8 13" id="KW-0472">Membrane</keyword>
<feature type="transmembrane region" description="Helical" evidence="13">
    <location>
        <begin position="20"/>
        <end position="41"/>
    </location>
</feature>
<evidence type="ECO:0000256" key="5">
    <source>
        <dbReference type="ARBA" id="ARBA00022989"/>
    </source>
</evidence>
<evidence type="ECO:0000256" key="4">
    <source>
        <dbReference type="ARBA" id="ARBA00022859"/>
    </source>
</evidence>
<evidence type="ECO:0000256" key="12">
    <source>
        <dbReference type="ARBA" id="ARBA00023224"/>
    </source>
</evidence>
<evidence type="ECO:0000256" key="11">
    <source>
        <dbReference type="ARBA" id="ARBA00023180"/>
    </source>
</evidence>
<evidence type="ECO:0000259" key="14">
    <source>
        <dbReference type="PROSITE" id="PS50262"/>
    </source>
</evidence>
<reference evidence="15" key="3">
    <citation type="submission" date="2025-09" db="UniProtKB">
        <authorList>
            <consortium name="Ensembl"/>
        </authorList>
    </citation>
    <scope>IDENTIFICATION</scope>
</reference>